<organism evidence="3">
    <name type="scientific">Sporolactobacillus sp. Y61</name>
    <dbReference type="NCBI Taxonomy" id="3160863"/>
    <lineage>
        <taxon>Bacteria</taxon>
        <taxon>Bacillati</taxon>
        <taxon>Bacillota</taxon>
        <taxon>Bacilli</taxon>
        <taxon>Bacillales</taxon>
        <taxon>Sporolactobacillaceae</taxon>
        <taxon>Sporolactobacillus</taxon>
    </lineage>
</organism>
<dbReference type="InterPro" id="IPR025668">
    <property type="entry name" value="Tnp_DDE_dom"/>
</dbReference>
<feature type="region of interest" description="Disordered" evidence="1">
    <location>
        <begin position="33"/>
        <end position="85"/>
    </location>
</feature>
<sequence>MLWLLSGSRPGHTLYRNRKNRAFCKARNILLSGPKLGRKPKDKQARKTDRRVEQSDFKGRIPVEGKFGPGQTPLWAGQDLRDAQE</sequence>
<evidence type="ECO:0000259" key="2">
    <source>
        <dbReference type="Pfam" id="PF13586"/>
    </source>
</evidence>
<proteinExistence type="predicted"/>
<reference evidence="3" key="1">
    <citation type="submission" date="2024-06" db="EMBL/GenBank/DDBJ databases">
        <authorList>
            <person name="Fan A."/>
            <person name="Zhang F.Y."/>
            <person name="Zhang L."/>
        </authorList>
    </citation>
    <scope>NUCLEOTIDE SEQUENCE</scope>
    <source>
        <strain evidence="3">Y61</strain>
    </source>
</reference>
<gene>
    <name evidence="3" type="ORF">ABNN70_00860</name>
</gene>
<evidence type="ECO:0000256" key="1">
    <source>
        <dbReference type="SAM" id="MobiDB-lite"/>
    </source>
</evidence>
<accession>A0AAU8IGR8</accession>
<dbReference type="Pfam" id="PF13586">
    <property type="entry name" value="DDE_Tnp_1_2"/>
    <property type="match status" value="1"/>
</dbReference>
<feature type="compositionally biased region" description="Basic and acidic residues" evidence="1">
    <location>
        <begin position="42"/>
        <end position="63"/>
    </location>
</feature>
<evidence type="ECO:0000313" key="3">
    <source>
        <dbReference type="EMBL" id="XCJ17136.1"/>
    </source>
</evidence>
<dbReference type="RefSeq" id="WP_353948440.1">
    <property type="nucleotide sequence ID" value="NZ_CP159510.1"/>
</dbReference>
<protein>
    <submittedName>
        <fullName evidence="3">Transposase</fullName>
    </submittedName>
</protein>
<name>A0AAU8IGR8_9BACL</name>
<feature type="domain" description="Transposase DDE" evidence="2">
    <location>
        <begin position="14"/>
        <end position="68"/>
    </location>
</feature>
<dbReference type="AlphaFoldDB" id="A0AAU8IGR8"/>
<dbReference type="EMBL" id="CP159510">
    <property type="protein sequence ID" value="XCJ17136.1"/>
    <property type="molecule type" value="Genomic_DNA"/>
</dbReference>